<dbReference type="AlphaFoldDB" id="A0A5B0BGD3"/>
<evidence type="ECO:0000256" key="3">
    <source>
        <dbReference type="ARBA" id="ARBA00022840"/>
    </source>
</evidence>
<comment type="catalytic activity">
    <reaction evidence="4 5">
        <text>L-cysteine + L-glutamate + ATP = gamma-L-glutamyl-L-cysteine + ADP + phosphate + H(+)</text>
        <dbReference type="Rhea" id="RHEA:13285"/>
        <dbReference type="ChEBI" id="CHEBI:15378"/>
        <dbReference type="ChEBI" id="CHEBI:29985"/>
        <dbReference type="ChEBI" id="CHEBI:30616"/>
        <dbReference type="ChEBI" id="CHEBI:35235"/>
        <dbReference type="ChEBI" id="CHEBI:43474"/>
        <dbReference type="ChEBI" id="CHEBI:58173"/>
        <dbReference type="ChEBI" id="CHEBI:456216"/>
        <dbReference type="EC" id="6.3.2.2"/>
    </reaction>
</comment>
<comment type="caution">
    <text evidence="7">The sequence shown here is derived from an EMBL/GenBank/DDBJ whole genome shotgun (WGS) entry which is preliminary data.</text>
</comment>
<dbReference type="PANTHER" id="PTHR36510:SF1">
    <property type="entry name" value="GLUTAMATE--CYSTEINE LIGASE 2-RELATED"/>
    <property type="match status" value="1"/>
</dbReference>
<dbReference type="InterPro" id="IPR014746">
    <property type="entry name" value="Gln_synth/guanido_kin_cat_dom"/>
</dbReference>
<evidence type="ECO:0000313" key="7">
    <source>
        <dbReference type="EMBL" id="KAA0940591.1"/>
    </source>
</evidence>
<dbReference type="HAMAP" id="MF_01609">
    <property type="entry name" value="Glu_cys_ligase_2"/>
    <property type="match status" value="1"/>
</dbReference>
<dbReference type="InterPro" id="IPR050141">
    <property type="entry name" value="GCL_type2/YbdK_subfam"/>
</dbReference>
<evidence type="ECO:0000256" key="4">
    <source>
        <dbReference type="ARBA" id="ARBA00048819"/>
    </source>
</evidence>
<protein>
    <recommendedName>
        <fullName evidence="5">Putative glutamate--cysteine ligase 2</fullName>
        <ecNumber evidence="5">6.3.2.2</ecNumber>
    </recommendedName>
    <alternativeName>
        <fullName evidence="5">Gamma-glutamylcysteine synthetase 2</fullName>
        <shortName evidence="5">GCS 2</shortName>
        <shortName evidence="5">Gamma-GCS 2</shortName>
    </alternativeName>
</protein>
<dbReference type="Proteomes" id="UP000324965">
    <property type="component" value="Unassembled WGS sequence"/>
</dbReference>
<dbReference type="Pfam" id="PF04107">
    <property type="entry name" value="GCS2"/>
    <property type="match status" value="1"/>
</dbReference>
<dbReference type="InterPro" id="IPR011793">
    <property type="entry name" value="YbdK"/>
</dbReference>
<dbReference type="Gene3D" id="3.30.590.20">
    <property type="match status" value="1"/>
</dbReference>
<keyword evidence="8" id="KW-1185">Reference proteome</keyword>
<dbReference type="RefSeq" id="WP_149510780.1">
    <property type="nucleotide sequence ID" value="NZ_VDFC01000025.1"/>
</dbReference>
<dbReference type="GO" id="GO:0005524">
    <property type="term" value="F:ATP binding"/>
    <property type="evidence" value="ECO:0007669"/>
    <property type="project" value="UniProtKB-KW"/>
</dbReference>
<dbReference type="EMBL" id="VDFC01000025">
    <property type="protein sequence ID" value="KAA0940591.1"/>
    <property type="molecule type" value="Genomic_DNA"/>
</dbReference>
<keyword evidence="2 5" id="KW-0547">Nucleotide-binding</keyword>
<dbReference type="OrthoDB" id="9803842at2"/>
<keyword evidence="1 5" id="KW-0436">Ligase</keyword>
<dbReference type="NCBIfam" id="NF010041">
    <property type="entry name" value="PRK13517.1-1"/>
    <property type="match status" value="1"/>
</dbReference>
<evidence type="ECO:0000256" key="5">
    <source>
        <dbReference type="HAMAP-Rule" id="MF_01609"/>
    </source>
</evidence>
<evidence type="ECO:0000313" key="8">
    <source>
        <dbReference type="Proteomes" id="UP000324965"/>
    </source>
</evidence>
<dbReference type="PANTHER" id="PTHR36510">
    <property type="entry name" value="GLUTAMATE--CYSTEINE LIGASE 2-RELATED"/>
    <property type="match status" value="1"/>
</dbReference>
<comment type="function">
    <text evidence="5">ATP-dependent carboxylate-amine ligase which exhibits weak glutamate--cysteine ligase activity.</text>
</comment>
<dbReference type="NCBIfam" id="TIGR02050">
    <property type="entry name" value="gshA_cyan_rel"/>
    <property type="match status" value="1"/>
</dbReference>
<reference evidence="7 8" key="1">
    <citation type="submission" date="2019-05" db="EMBL/GenBank/DDBJ databases">
        <authorList>
            <person name="Hariharan J."/>
            <person name="Choudoir M.J."/>
            <person name="Diebold P."/>
            <person name="Panke-Buisse K."/>
            <person name="Buckley D.H."/>
        </authorList>
    </citation>
    <scope>NUCLEOTIDE SEQUENCE [LARGE SCALE GENOMIC DNA]</scope>
    <source>
        <strain evidence="7 8">SUN51</strain>
    </source>
</reference>
<dbReference type="GO" id="GO:0004357">
    <property type="term" value="F:glutamate-cysteine ligase activity"/>
    <property type="evidence" value="ECO:0007669"/>
    <property type="project" value="UniProtKB-EC"/>
</dbReference>
<evidence type="ECO:0000256" key="2">
    <source>
        <dbReference type="ARBA" id="ARBA00022741"/>
    </source>
</evidence>
<gene>
    <name evidence="7" type="ORF">FGF04_09275</name>
</gene>
<dbReference type="EC" id="6.3.2.2" evidence="5"/>
<dbReference type="InterPro" id="IPR006336">
    <property type="entry name" value="GCS2"/>
</dbReference>
<sequence>MKSEKWTAASGRSAVATASSRRSGAAPVVRVGVEEEYLVVDPVSRQLSTRADKVVTEAAAQLGDRVTTELTRYQVEVRTHPHTSLTDLGDDLRHIRRAVAQAAARLGLRIISSGTPVLGQHTPPPLTAGDRYAQSLATFRALDHEQSVCACHVHVEMPDLPTALAVSNHLRPWLPALIALSGNSPYWNGQDTGYDSWRTLTWGRWPVAGPPPYFESAAHYEDLLGHLLSSHTLLDRGGLYWDIRPSHHVPTLEIRVADAAPTVDDTLLLAAAVKGLAGTALDAVRDGQPGPRLQAEMLRAACWRAARDGVKGQSIDLASSGLEPASRRLEQLWDTATPVLEPGEVPAVDSARRDLAARGNGADRQRAAYRHRHNHLDVVDHLVQQATA</sequence>
<dbReference type="SUPFAM" id="SSF55931">
    <property type="entry name" value="Glutamine synthetase/guanido kinase"/>
    <property type="match status" value="1"/>
</dbReference>
<feature type="compositionally biased region" description="Low complexity" evidence="6">
    <location>
        <begin position="7"/>
        <end position="21"/>
    </location>
</feature>
<comment type="similarity">
    <text evidence="5">Belongs to the glutamate--cysteine ligase type 2 family. YbdK subfamily.</text>
</comment>
<keyword evidence="3 5" id="KW-0067">ATP-binding</keyword>
<feature type="region of interest" description="Disordered" evidence="6">
    <location>
        <begin position="1"/>
        <end position="21"/>
    </location>
</feature>
<dbReference type="GO" id="GO:0042398">
    <property type="term" value="P:modified amino acid biosynthetic process"/>
    <property type="evidence" value="ECO:0007669"/>
    <property type="project" value="InterPro"/>
</dbReference>
<proteinExistence type="inferred from homology"/>
<accession>A0A5B0BGD3</accession>
<evidence type="ECO:0000256" key="1">
    <source>
        <dbReference type="ARBA" id="ARBA00022598"/>
    </source>
</evidence>
<evidence type="ECO:0000256" key="6">
    <source>
        <dbReference type="SAM" id="MobiDB-lite"/>
    </source>
</evidence>
<name>A0A5B0BGD3_9ACTN</name>
<organism evidence="7 8">
    <name type="scientific">Streptomyces apricus</name>
    <dbReference type="NCBI Taxonomy" id="1828112"/>
    <lineage>
        <taxon>Bacteria</taxon>
        <taxon>Bacillati</taxon>
        <taxon>Actinomycetota</taxon>
        <taxon>Actinomycetes</taxon>
        <taxon>Kitasatosporales</taxon>
        <taxon>Streptomycetaceae</taxon>
        <taxon>Streptomyces</taxon>
    </lineage>
</organism>